<dbReference type="Proteomes" id="UP001281410">
    <property type="component" value="Unassembled WGS sequence"/>
</dbReference>
<name>A0AAE0B1I0_9ROSI</name>
<dbReference type="EMBL" id="JANJYJ010000002">
    <property type="protein sequence ID" value="KAK3227793.1"/>
    <property type="molecule type" value="Genomic_DNA"/>
</dbReference>
<proteinExistence type="predicted"/>
<sequence>MEALCAKTLSDPTAATINSPNSVMHGMGFQGRQELTVNRRLLILHNQDLKLLSKVTDKDANGLPGIPHLSTAQKKAAIHVSSGNSDSSRDQVEFALEKLSSSLQENSIMSDIALRSGACQLKQLVDVVRKIVVDLEHERQINNDDTEEDFAEQNMA</sequence>
<organism evidence="1 2">
    <name type="scientific">Dipteronia sinensis</name>
    <dbReference type="NCBI Taxonomy" id="43782"/>
    <lineage>
        <taxon>Eukaryota</taxon>
        <taxon>Viridiplantae</taxon>
        <taxon>Streptophyta</taxon>
        <taxon>Embryophyta</taxon>
        <taxon>Tracheophyta</taxon>
        <taxon>Spermatophyta</taxon>
        <taxon>Magnoliopsida</taxon>
        <taxon>eudicotyledons</taxon>
        <taxon>Gunneridae</taxon>
        <taxon>Pentapetalae</taxon>
        <taxon>rosids</taxon>
        <taxon>malvids</taxon>
        <taxon>Sapindales</taxon>
        <taxon>Sapindaceae</taxon>
        <taxon>Hippocastanoideae</taxon>
        <taxon>Acereae</taxon>
        <taxon>Dipteronia</taxon>
    </lineage>
</organism>
<keyword evidence="2" id="KW-1185">Reference proteome</keyword>
<evidence type="ECO:0000313" key="1">
    <source>
        <dbReference type="EMBL" id="KAK3227793.1"/>
    </source>
</evidence>
<comment type="caution">
    <text evidence="1">The sequence shown here is derived from an EMBL/GenBank/DDBJ whole genome shotgun (WGS) entry which is preliminary data.</text>
</comment>
<gene>
    <name evidence="1" type="ORF">Dsin_007655</name>
</gene>
<evidence type="ECO:0000313" key="2">
    <source>
        <dbReference type="Proteomes" id="UP001281410"/>
    </source>
</evidence>
<accession>A0AAE0B1I0</accession>
<reference evidence="1" key="1">
    <citation type="journal article" date="2023" name="Plant J.">
        <title>Genome sequences and population genomics provide insights into the demographic history, inbreeding, and mutation load of two 'living fossil' tree species of Dipteronia.</title>
        <authorList>
            <person name="Feng Y."/>
            <person name="Comes H.P."/>
            <person name="Chen J."/>
            <person name="Zhu S."/>
            <person name="Lu R."/>
            <person name="Zhang X."/>
            <person name="Li P."/>
            <person name="Qiu J."/>
            <person name="Olsen K.M."/>
            <person name="Qiu Y."/>
        </authorList>
    </citation>
    <scope>NUCLEOTIDE SEQUENCE</scope>
    <source>
        <strain evidence="1">NBL</strain>
    </source>
</reference>
<dbReference type="AlphaFoldDB" id="A0AAE0B1I0"/>
<protein>
    <submittedName>
        <fullName evidence="1">Uncharacterized protein</fullName>
    </submittedName>
</protein>